<dbReference type="Pfam" id="PF07596">
    <property type="entry name" value="SBP_bac_10"/>
    <property type="match status" value="1"/>
</dbReference>
<dbReference type="KEGG" id="agv:OJF2_74480"/>
<organism evidence="2 3">
    <name type="scientific">Aquisphaera giovannonii</name>
    <dbReference type="NCBI Taxonomy" id="406548"/>
    <lineage>
        <taxon>Bacteria</taxon>
        <taxon>Pseudomonadati</taxon>
        <taxon>Planctomycetota</taxon>
        <taxon>Planctomycetia</taxon>
        <taxon>Isosphaerales</taxon>
        <taxon>Isosphaeraceae</taxon>
        <taxon>Aquisphaera</taxon>
    </lineage>
</organism>
<dbReference type="AlphaFoldDB" id="A0A5B9WDU1"/>
<sequence length="354" mass="38178">MARNDRRGFTLIELLVVIAIIAVLIALLLPAVQSAREAARRAQCVNNLKQIGLALHNYHSTIGTFPMASAVAYSDPGAQTNWGTWSAQSMMLPYVEQTPLYNSINFAWTSWYGIGAAQNSTAWNMNIQAFICPSDSITGQHNNNNYFGSIGTTTDFPNDFRGFDGGSTGLFSHLKTYGIQSVTDGTSNTIAFSEGLVGSLPGGMWTRWRDDLSTAAGQAAMLPDANSNIPLVMTDLKTCSQWWTSRTNGPDINLGNFQSHGFRWGVGDPGDSLFQTIVPPNSNDYPWADCRMDCGAGCGAVFTGYHNATSNHPGGCNVTMSDGSVKFVKSTISMMTWWALGTRASGEVISADAF</sequence>
<dbReference type="NCBIfam" id="TIGR04294">
    <property type="entry name" value="pre_pil_HX9DG"/>
    <property type="match status" value="1"/>
</dbReference>
<dbReference type="InterPro" id="IPR011453">
    <property type="entry name" value="DUF1559"/>
</dbReference>
<accession>A0A5B9WDU1</accession>
<proteinExistence type="predicted"/>
<dbReference type="PANTHER" id="PTHR30093:SF2">
    <property type="entry name" value="TYPE II SECRETION SYSTEM PROTEIN H"/>
    <property type="match status" value="1"/>
</dbReference>
<evidence type="ECO:0000259" key="1">
    <source>
        <dbReference type="Pfam" id="PF07596"/>
    </source>
</evidence>
<dbReference type="InterPro" id="IPR027558">
    <property type="entry name" value="Pre_pil_HX9DG_C"/>
</dbReference>
<dbReference type="Proteomes" id="UP000324233">
    <property type="component" value="Chromosome"/>
</dbReference>
<dbReference type="PROSITE" id="PS00409">
    <property type="entry name" value="PROKAR_NTER_METHYL"/>
    <property type="match status" value="1"/>
</dbReference>
<dbReference type="OrthoDB" id="241541at2"/>
<evidence type="ECO:0000313" key="2">
    <source>
        <dbReference type="EMBL" id="QEH38838.1"/>
    </source>
</evidence>
<dbReference type="InterPro" id="IPR012902">
    <property type="entry name" value="N_methyl_site"/>
</dbReference>
<dbReference type="EMBL" id="CP042997">
    <property type="protein sequence ID" value="QEH38838.1"/>
    <property type="molecule type" value="Genomic_DNA"/>
</dbReference>
<name>A0A5B9WDU1_9BACT</name>
<dbReference type="RefSeq" id="WP_148598230.1">
    <property type="nucleotide sequence ID" value="NZ_CP042997.1"/>
</dbReference>
<reference evidence="2 3" key="1">
    <citation type="submission" date="2019-08" db="EMBL/GenBank/DDBJ databases">
        <title>Deep-cultivation of Planctomycetes and their phenomic and genomic characterization uncovers novel biology.</title>
        <authorList>
            <person name="Wiegand S."/>
            <person name="Jogler M."/>
            <person name="Boedeker C."/>
            <person name="Pinto D."/>
            <person name="Vollmers J."/>
            <person name="Rivas-Marin E."/>
            <person name="Kohn T."/>
            <person name="Peeters S.H."/>
            <person name="Heuer A."/>
            <person name="Rast P."/>
            <person name="Oberbeckmann S."/>
            <person name="Bunk B."/>
            <person name="Jeske O."/>
            <person name="Meyerdierks A."/>
            <person name="Storesund J.E."/>
            <person name="Kallscheuer N."/>
            <person name="Luecker S."/>
            <person name="Lage O.M."/>
            <person name="Pohl T."/>
            <person name="Merkel B.J."/>
            <person name="Hornburger P."/>
            <person name="Mueller R.-W."/>
            <person name="Bruemmer F."/>
            <person name="Labrenz M."/>
            <person name="Spormann A.M."/>
            <person name="Op den Camp H."/>
            <person name="Overmann J."/>
            <person name="Amann R."/>
            <person name="Jetten M.S.M."/>
            <person name="Mascher T."/>
            <person name="Medema M.H."/>
            <person name="Devos D.P."/>
            <person name="Kaster A.-K."/>
            <person name="Ovreas L."/>
            <person name="Rohde M."/>
            <person name="Galperin M.Y."/>
            <person name="Jogler C."/>
        </authorList>
    </citation>
    <scope>NUCLEOTIDE SEQUENCE [LARGE SCALE GENOMIC DNA]</scope>
    <source>
        <strain evidence="2 3">OJF2</strain>
    </source>
</reference>
<dbReference type="InterPro" id="IPR045584">
    <property type="entry name" value="Pilin-like"/>
</dbReference>
<keyword evidence="3" id="KW-1185">Reference proteome</keyword>
<protein>
    <submittedName>
        <fullName evidence="2">Putative major pilin subunit</fullName>
    </submittedName>
</protein>
<dbReference type="Gene3D" id="3.30.700.10">
    <property type="entry name" value="Glycoprotein, Type 4 Pilin"/>
    <property type="match status" value="1"/>
</dbReference>
<dbReference type="PANTHER" id="PTHR30093">
    <property type="entry name" value="GENERAL SECRETION PATHWAY PROTEIN G"/>
    <property type="match status" value="1"/>
</dbReference>
<dbReference type="NCBIfam" id="TIGR02532">
    <property type="entry name" value="IV_pilin_GFxxxE"/>
    <property type="match status" value="1"/>
</dbReference>
<dbReference type="SUPFAM" id="SSF54523">
    <property type="entry name" value="Pili subunits"/>
    <property type="match status" value="1"/>
</dbReference>
<gene>
    <name evidence="2" type="ORF">OJF2_74480</name>
</gene>
<feature type="domain" description="DUF1559" evidence="1">
    <location>
        <begin position="33"/>
        <end position="332"/>
    </location>
</feature>
<dbReference type="Pfam" id="PF07963">
    <property type="entry name" value="N_methyl"/>
    <property type="match status" value="1"/>
</dbReference>
<evidence type="ECO:0000313" key="3">
    <source>
        <dbReference type="Proteomes" id="UP000324233"/>
    </source>
</evidence>